<proteinExistence type="predicted"/>
<evidence type="ECO:0000313" key="3">
    <source>
        <dbReference type="Proteomes" id="UP000005566"/>
    </source>
</evidence>
<sequence length="63" mass="6369">MVTEATEQLSPVVGVPSTTPVAVQAVLVVALMFVGAEIVGAILSITVTVYEQVAKLPAASSTL</sequence>
<reference evidence="2 3" key="1">
    <citation type="journal article" date="2014" name="Acta Crystallogr. D">
        <title>Structure-based characterization and antifreeze properties of a hyperactive ice-binding protein from the Antarctic bacterium Flavobacterium frigoris PS1.</title>
        <authorList>
            <person name="Do H."/>
            <person name="Kim S.J."/>
            <person name="Kim H.J."/>
            <person name="Lee J.H."/>
        </authorList>
    </citation>
    <scope>NUCLEOTIDE SEQUENCE [LARGE SCALE GENOMIC DNA]</scope>
    <source>
        <strain evidence="2 3">PS1</strain>
    </source>
</reference>
<accession>H7FLX4</accession>
<dbReference type="Proteomes" id="UP000005566">
    <property type="component" value="Unassembled WGS sequence"/>
</dbReference>
<dbReference type="AlphaFoldDB" id="H7FLX4"/>
<dbReference type="EMBL" id="AHKF01000005">
    <property type="protein sequence ID" value="EIA10433.1"/>
    <property type="molecule type" value="Genomic_DNA"/>
</dbReference>
<organism evidence="2 3">
    <name type="scientific">Flavobacterium frigoris (strain PS1)</name>
    <dbReference type="NCBI Taxonomy" id="1086011"/>
    <lineage>
        <taxon>Bacteria</taxon>
        <taxon>Pseudomonadati</taxon>
        <taxon>Bacteroidota</taxon>
        <taxon>Flavobacteriia</taxon>
        <taxon>Flavobacteriales</taxon>
        <taxon>Flavobacteriaceae</taxon>
        <taxon>Flavobacterium</taxon>
    </lineage>
</organism>
<name>H7FLX4_FLAFP</name>
<keyword evidence="3" id="KW-1185">Reference proteome</keyword>
<protein>
    <submittedName>
        <fullName evidence="2">Uncharacterized protein</fullName>
    </submittedName>
</protein>
<feature type="transmembrane region" description="Helical" evidence="1">
    <location>
        <begin position="25"/>
        <end position="50"/>
    </location>
</feature>
<dbReference type="PATRIC" id="fig|1086011.3.peg.166"/>
<evidence type="ECO:0000313" key="2">
    <source>
        <dbReference type="EMBL" id="EIA10433.1"/>
    </source>
</evidence>
<evidence type="ECO:0000256" key="1">
    <source>
        <dbReference type="SAM" id="Phobius"/>
    </source>
</evidence>
<keyword evidence="1" id="KW-1133">Transmembrane helix</keyword>
<keyword evidence="1" id="KW-0812">Transmembrane</keyword>
<gene>
    <name evidence="2" type="ORF">HJ01_00173</name>
</gene>
<comment type="caution">
    <text evidence="2">The sequence shown here is derived from an EMBL/GenBank/DDBJ whole genome shotgun (WGS) entry which is preliminary data.</text>
</comment>
<keyword evidence="1" id="KW-0472">Membrane</keyword>